<dbReference type="InterPro" id="IPR002575">
    <property type="entry name" value="Aminoglycoside_PTrfase"/>
</dbReference>
<dbReference type="eggNOG" id="ENOG502SSYN">
    <property type="taxonomic scope" value="Eukaryota"/>
</dbReference>
<dbReference type="InParanoid" id="E4ZVZ7"/>
<dbReference type="HOGENOM" id="CLU_043317_0_0_1"/>
<protein>
    <recommendedName>
        <fullName evidence="2">Aminoglycoside phosphotransferase domain-containing protein</fullName>
    </recommendedName>
</protein>
<dbReference type="OMA" id="IVDWDMA"/>
<keyword evidence="4" id="KW-1185">Reference proteome</keyword>
<feature type="region of interest" description="Disordered" evidence="1">
    <location>
        <begin position="1"/>
        <end position="22"/>
    </location>
</feature>
<dbReference type="PANTHER" id="PTHR21310">
    <property type="entry name" value="AMINOGLYCOSIDE PHOSPHOTRANSFERASE-RELATED-RELATED"/>
    <property type="match status" value="1"/>
</dbReference>
<reference evidence="4" key="1">
    <citation type="journal article" date="2011" name="Nat. Commun.">
        <title>Effector diversification within compartments of the Leptosphaeria maculans genome affected by Repeat-Induced Point mutations.</title>
        <authorList>
            <person name="Rouxel T."/>
            <person name="Grandaubert J."/>
            <person name="Hane J.K."/>
            <person name="Hoede C."/>
            <person name="van de Wouw A.P."/>
            <person name="Couloux A."/>
            <person name="Dominguez V."/>
            <person name="Anthouard V."/>
            <person name="Bally P."/>
            <person name="Bourras S."/>
            <person name="Cozijnsen A.J."/>
            <person name="Ciuffetti L.M."/>
            <person name="Degrave A."/>
            <person name="Dilmaghani A."/>
            <person name="Duret L."/>
            <person name="Fudal I."/>
            <person name="Goodwin S.B."/>
            <person name="Gout L."/>
            <person name="Glaser N."/>
            <person name="Linglin J."/>
            <person name="Kema G.H.J."/>
            <person name="Lapalu N."/>
            <person name="Lawrence C.B."/>
            <person name="May K."/>
            <person name="Meyer M."/>
            <person name="Ollivier B."/>
            <person name="Poulain J."/>
            <person name="Schoch C.L."/>
            <person name="Simon A."/>
            <person name="Spatafora J.W."/>
            <person name="Stachowiak A."/>
            <person name="Turgeon B.G."/>
            <person name="Tyler B.M."/>
            <person name="Vincent D."/>
            <person name="Weissenbach J."/>
            <person name="Amselem J."/>
            <person name="Quesneville H."/>
            <person name="Oliver R.P."/>
            <person name="Wincker P."/>
            <person name="Balesdent M.-H."/>
            <person name="Howlett B.J."/>
        </authorList>
    </citation>
    <scope>NUCLEOTIDE SEQUENCE [LARGE SCALE GENOMIC DNA]</scope>
    <source>
        <strain evidence="4">JN3 / isolate v23.1.3 / race Av1-4-5-6-7-8</strain>
    </source>
</reference>
<evidence type="ECO:0000313" key="4">
    <source>
        <dbReference type="Proteomes" id="UP000002668"/>
    </source>
</evidence>
<gene>
    <name evidence="3" type="ORF">LEMA_P029250.1</name>
</gene>
<dbReference type="Pfam" id="PF01636">
    <property type="entry name" value="APH"/>
    <property type="match status" value="1"/>
</dbReference>
<dbReference type="AlphaFoldDB" id="E4ZVZ7"/>
<dbReference type="EMBL" id="FP929127">
    <property type="protein sequence ID" value="CBX95773.1"/>
    <property type="molecule type" value="Genomic_DNA"/>
</dbReference>
<dbReference type="GeneID" id="13280838"/>
<dbReference type="InterPro" id="IPR011009">
    <property type="entry name" value="Kinase-like_dom_sf"/>
</dbReference>
<dbReference type="InterPro" id="IPR051678">
    <property type="entry name" value="AGP_Transferase"/>
</dbReference>
<evidence type="ECO:0000256" key="1">
    <source>
        <dbReference type="SAM" id="MobiDB-lite"/>
    </source>
</evidence>
<dbReference type="OrthoDB" id="10003767at2759"/>
<dbReference type="VEuPathDB" id="FungiDB:LEMA_P029250.1"/>
<proteinExistence type="predicted"/>
<sequence>MSALWTVKSSTNSLRPTGEGVPLSPPACPTKMVLQQQRQARQVRLEVLNKRLKAEEAKARVEKFITRRAQEFTAKIVFLVAELFPNLAMPSSPLVKLIGFGSYNKVFSITIEQPVPHASSGDSLAGAMSRLFRAPSRPLPVEYALRVPKCSLNLSDEARNLARLKVVGARATFPVPKVLAYDHSADNVLGLPYVLQERLHGNDLAHTWEILNSDQKTSLIPQLCKIIEQMANITSPAAGEISLENLTCSSDEAIKITQFPVPNEVAAASDQEAADANNIPSPIQTPLEYLQDHCRRWYNYERAKGLRNRLKIWSQFQVIARSLDRLGFLGDCFHLSHGDFFARNIMVAVKNSTTAEITGILDWDMCVFAPKFVVLTAPYWAWPGLDSCTWSEDNTDDRYSMMLQDAFKDVASPELLRFAMSDECVLANLLWKSLVTGTQIPEQQVEAARLIRDWALIHPEDKDELENCC</sequence>
<dbReference type="SUPFAM" id="SSF56112">
    <property type="entry name" value="Protein kinase-like (PK-like)"/>
    <property type="match status" value="1"/>
</dbReference>
<evidence type="ECO:0000259" key="2">
    <source>
        <dbReference type="Pfam" id="PF01636"/>
    </source>
</evidence>
<dbReference type="PANTHER" id="PTHR21310:SF56">
    <property type="entry name" value="AMINOGLYCOSIDE PHOSPHOTRANSFERASE DOMAIN-CONTAINING PROTEIN"/>
    <property type="match status" value="1"/>
</dbReference>
<dbReference type="Gene3D" id="3.90.1200.10">
    <property type="match status" value="1"/>
</dbReference>
<organism evidence="4">
    <name type="scientific">Leptosphaeria maculans (strain JN3 / isolate v23.1.3 / race Av1-4-5-6-7-8)</name>
    <name type="common">Blackleg fungus</name>
    <name type="synonym">Phoma lingam</name>
    <dbReference type="NCBI Taxonomy" id="985895"/>
    <lineage>
        <taxon>Eukaryota</taxon>
        <taxon>Fungi</taxon>
        <taxon>Dikarya</taxon>
        <taxon>Ascomycota</taxon>
        <taxon>Pezizomycotina</taxon>
        <taxon>Dothideomycetes</taxon>
        <taxon>Pleosporomycetidae</taxon>
        <taxon>Pleosporales</taxon>
        <taxon>Pleosporineae</taxon>
        <taxon>Leptosphaeriaceae</taxon>
        <taxon>Plenodomus</taxon>
        <taxon>Plenodomus lingam/Leptosphaeria maculans species complex</taxon>
    </lineage>
</organism>
<dbReference type="STRING" id="985895.E4ZVZ7"/>
<accession>E4ZVZ7</accession>
<evidence type="ECO:0000313" key="3">
    <source>
        <dbReference type="EMBL" id="CBX95773.1"/>
    </source>
</evidence>
<feature type="domain" description="Aminoglycoside phosphotransferase" evidence="2">
    <location>
        <begin position="142"/>
        <end position="370"/>
    </location>
</feature>
<dbReference type="Proteomes" id="UP000002668">
    <property type="component" value="Genome"/>
</dbReference>
<name>E4ZVZ7_LEPMJ</name>